<dbReference type="InterPro" id="IPR008141">
    <property type="entry name" value="Ala_DH"/>
</dbReference>
<evidence type="ECO:0000259" key="11">
    <source>
        <dbReference type="SMART" id="SM01002"/>
    </source>
</evidence>
<feature type="binding site" evidence="9">
    <location>
        <begin position="237"/>
        <end position="238"/>
    </location>
    <ligand>
        <name>NAD(+)</name>
        <dbReference type="ChEBI" id="CHEBI:57540"/>
    </ligand>
</feature>
<dbReference type="GO" id="GO:0000286">
    <property type="term" value="F:alanine dehydrogenase activity"/>
    <property type="evidence" value="ECO:0007669"/>
    <property type="project" value="UniProtKB-UniRule"/>
</dbReference>
<feature type="binding site" evidence="8">
    <location>
        <position position="74"/>
    </location>
    <ligand>
        <name>substrate</name>
    </ligand>
</feature>
<feature type="domain" description="Alanine dehydrogenase/pyridine nucleotide transhydrogenase NAD(H)-binding" evidence="11">
    <location>
        <begin position="147"/>
        <end position="296"/>
    </location>
</feature>
<dbReference type="OrthoDB" id="9804592at2"/>
<reference evidence="14" key="1">
    <citation type="submission" date="2017-04" db="EMBL/GenBank/DDBJ databases">
        <authorList>
            <person name="Varghese N."/>
            <person name="Submissions S."/>
        </authorList>
    </citation>
    <scope>NUCLEOTIDE SEQUENCE [LARGE SCALE GENOMIC DNA]</scope>
    <source>
        <strain evidence="14">DSM 21500</strain>
    </source>
</reference>
<dbReference type="Pfam" id="PF05222">
    <property type="entry name" value="AlaDh_PNT_N"/>
    <property type="match status" value="1"/>
</dbReference>
<feature type="binding site" evidence="9">
    <location>
        <position position="201"/>
    </location>
    <ligand>
        <name>NAD(+)</name>
        <dbReference type="ChEBI" id="CHEBI:57540"/>
    </ligand>
</feature>
<proteinExistence type="inferred from homology"/>
<dbReference type="CDD" id="cd05305">
    <property type="entry name" value="L-AlaDH"/>
    <property type="match status" value="1"/>
</dbReference>
<dbReference type="GO" id="GO:0005886">
    <property type="term" value="C:plasma membrane"/>
    <property type="evidence" value="ECO:0007669"/>
    <property type="project" value="TreeGrafter"/>
</dbReference>
<dbReference type="GO" id="GO:0042853">
    <property type="term" value="P:L-alanine catabolic process"/>
    <property type="evidence" value="ECO:0007669"/>
    <property type="project" value="UniProtKB-UniPathway"/>
</dbReference>
<dbReference type="UniPathway" id="UPA00527">
    <property type="reaction ID" value="UER00585"/>
</dbReference>
<feature type="binding site" evidence="9">
    <location>
        <position position="132"/>
    </location>
    <ligand>
        <name>NAD(+)</name>
        <dbReference type="ChEBI" id="CHEBI:57540"/>
    </ligand>
</feature>
<evidence type="ECO:0000313" key="13">
    <source>
        <dbReference type="EMBL" id="SMC40721.1"/>
    </source>
</evidence>
<evidence type="ECO:0000256" key="2">
    <source>
        <dbReference type="ARBA" id="ARBA00005689"/>
    </source>
</evidence>
<name>A0A1W1YY17_9LACT</name>
<dbReference type="SUPFAM" id="SSF52283">
    <property type="entry name" value="Formate/glycerate dehydrogenase catalytic domain-like"/>
    <property type="match status" value="1"/>
</dbReference>
<comment type="catalytic activity">
    <reaction evidence="6">
        <text>L-alanine + NAD(+) + H2O = pyruvate + NH4(+) + NADH + H(+)</text>
        <dbReference type="Rhea" id="RHEA:18405"/>
        <dbReference type="ChEBI" id="CHEBI:15361"/>
        <dbReference type="ChEBI" id="CHEBI:15377"/>
        <dbReference type="ChEBI" id="CHEBI:15378"/>
        <dbReference type="ChEBI" id="CHEBI:28938"/>
        <dbReference type="ChEBI" id="CHEBI:57540"/>
        <dbReference type="ChEBI" id="CHEBI:57945"/>
        <dbReference type="ChEBI" id="CHEBI:57972"/>
        <dbReference type="EC" id="1.4.1.1"/>
    </reaction>
</comment>
<dbReference type="RefSeq" id="WP_084099117.1">
    <property type="nucleotide sequence ID" value="NZ_FWXK01000004.1"/>
</dbReference>
<dbReference type="AlphaFoldDB" id="A0A1W1YY17"/>
<evidence type="ECO:0000256" key="9">
    <source>
        <dbReference type="PIRSR" id="PIRSR000183-3"/>
    </source>
</evidence>
<keyword evidence="4 6" id="KW-0560">Oxidoreductase</keyword>
<evidence type="ECO:0000313" key="14">
    <source>
        <dbReference type="Proteomes" id="UP000243884"/>
    </source>
</evidence>
<sequence length="370" mass="39351">MKIGIPKEIKNNESRVSLTPAGAFVLTNAGHEVFVETHAGEGSSFSDEDYKEQGATIVETAKEAWNQDMVMKVKEPLEEEYEFFHEGLILFTYLHLASEKKLTDALLENKVTAIGYETMELDGTLPLLTPMSQVAGRMAIQTGAQFLEKQVGGKGALLGAIPGVKSSNVVIIGGGVAGTNAAQMALGLGANVTILDVSPHRLNELEDIFNGQVETLMSNSFNIASAVEDADLVIGCVLIPGSKAPTLVTEEMVKSMPEGSVIVDIAIDQGGIFATTDQLGTLDNPTYIKHGVVHYAVPNMPGAVPQTSTLGLTNVSLNYAKAIANKGAEQAAKDDNTIATGFQTYQGKLTNQPVAEAQDKEYTPLVKLLK</sequence>
<feature type="active site" description="Proton donor/acceptor" evidence="7">
    <location>
        <position position="95"/>
    </location>
</feature>
<dbReference type="Proteomes" id="UP000243884">
    <property type="component" value="Unassembled WGS sequence"/>
</dbReference>
<evidence type="ECO:0000256" key="4">
    <source>
        <dbReference type="ARBA" id="ARBA00023002"/>
    </source>
</evidence>
<gene>
    <name evidence="13" type="ORF">SAMN04487984_0989</name>
</gene>
<feature type="active site" description="Proton donor/acceptor" evidence="7">
    <location>
        <position position="268"/>
    </location>
</feature>
<keyword evidence="5 6" id="KW-0520">NAD</keyword>
<dbReference type="PROSITE" id="PS00837">
    <property type="entry name" value="ALADH_PNT_2"/>
    <property type="match status" value="1"/>
</dbReference>
<keyword evidence="9" id="KW-0547">Nucleotide-binding</keyword>
<dbReference type="Gene3D" id="3.40.50.720">
    <property type="entry name" value="NAD(P)-binding Rossmann-like Domain"/>
    <property type="match status" value="2"/>
</dbReference>
<dbReference type="GO" id="GO:0051287">
    <property type="term" value="F:NAD binding"/>
    <property type="evidence" value="ECO:0007669"/>
    <property type="project" value="InterPro"/>
</dbReference>
<evidence type="ECO:0000259" key="12">
    <source>
        <dbReference type="SMART" id="SM01003"/>
    </source>
</evidence>
<dbReference type="FunFam" id="3.40.50.720:FF:000049">
    <property type="entry name" value="Alanine dehydrogenase"/>
    <property type="match status" value="1"/>
</dbReference>
<feature type="binding site" evidence="9">
    <location>
        <position position="218"/>
    </location>
    <ligand>
        <name>NAD(+)</name>
        <dbReference type="ChEBI" id="CHEBI:57540"/>
    </ligand>
</feature>
<protein>
    <recommendedName>
        <fullName evidence="3 6">Alanine dehydrogenase</fullName>
        <ecNumber evidence="3 6">1.4.1.1</ecNumber>
    </recommendedName>
</protein>
<dbReference type="InterPro" id="IPR012302">
    <property type="entry name" value="Malic_NAD-bd"/>
</dbReference>
<dbReference type="SMART" id="SM00919">
    <property type="entry name" value="Malic_M"/>
    <property type="match status" value="1"/>
</dbReference>
<dbReference type="PANTHER" id="PTHR42795">
    <property type="entry name" value="ALANINE DEHYDROGENASE"/>
    <property type="match status" value="1"/>
</dbReference>
<evidence type="ECO:0000256" key="8">
    <source>
        <dbReference type="PIRSR" id="PIRSR000183-2"/>
    </source>
</evidence>
<dbReference type="STRING" id="371602.SAMN04487984_0989"/>
<evidence type="ECO:0000256" key="1">
    <source>
        <dbReference type="ARBA" id="ARBA00005206"/>
    </source>
</evidence>
<dbReference type="InterPro" id="IPR007698">
    <property type="entry name" value="AlaDH/PNT_NAD(H)-bd"/>
</dbReference>
<feature type="binding site" evidence="9">
    <location>
        <begin position="297"/>
        <end position="300"/>
    </location>
    <ligand>
        <name>NAD(+)</name>
        <dbReference type="ChEBI" id="CHEBI:57540"/>
    </ligand>
</feature>
<comment type="pathway">
    <text evidence="1">Amino-acid degradation; L-alanine degradation via dehydrogenase pathway; NH(3) and pyruvate from L-alanine: step 1/1.</text>
</comment>
<evidence type="ECO:0000259" key="10">
    <source>
        <dbReference type="SMART" id="SM00919"/>
    </source>
</evidence>
<feature type="binding site" evidence="9">
    <location>
        <begin position="265"/>
        <end position="268"/>
    </location>
    <ligand>
        <name>NAD(+)</name>
        <dbReference type="ChEBI" id="CHEBI:57540"/>
    </ligand>
</feature>
<feature type="binding site" evidence="9">
    <location>
        <position position="196"/>
    </location>
    <ligand>
        <name>NAD(+)</name>
        <dbReference type="ChEBI" id="CHEBI:57540"/>
    </ligand>
</feature>
<dbReference type="PIRSF" id="PIRSF000183">
    <property type="entry name" value="Alanine_dh"/>
    <property type="match status" value="1"/>
</dbReference>
<dbReference type="EC" id="1.4.1.1" evidence="3 6"/>
<feature type="binding site" evidence="8">
    <location>
        <position position="15"/>
    </location>
    <ligand>
        <name>substrate</name>
    </ligand>
</feature>
<evidence type="ECO:0000256" key="5">
    <source>
        <dbReference type="ARBA" id="ARBA00023027"/>
    </source>
</evidence>
<dbReference type="InterPro" id="IPR008143">
    <property type="entry name" value="Ala_DH/PNT_CS2"/>
</dbReference>
<evidence type="ECO:0000256" key="3">
    <source>
        <dbReference type="ARBA" id="ARBA00012897"/>
    </source>
</evidence>
<comment type="similarity">
    <text evidence="2 6">Belongs to the AlaDH/PNT family.</text>
</comment>
<dbReference type="InterPro" id="IPR007886">
    <property type="entry name" value="AlaDH/PNT_N"/>
</dbReference>
<evidence type="ECO:0000256" key="6">
    <source>
        <dbReference type="PIRNR" id="PIRNR000183"/>
    </source>
</evidence>
<evidence type="ECO:0000256" key="7">
    <source>
        <dbReference type="PIRSR" id="PIRSR000183-1"/>
    </source>
</evidence>
<dbReference type="Pfam" id="PF01262">
    <property type="entry name" value="AlaDh_PNT_C"/>
    <property type="match status" value="1"/>
</dbReference>
<keyword evidence="14" id="KW-1185">Reference proteome</keyword>
<dbReference type="SUPFAM" id="SSF51735">
    <property type="entry name" value="NAD(P)-binding Rossmann-fold domains"/>
    <property type="match status" value="1"/>
</dbReference>
<dbReference type="EMBL" id="FWXK01000004">
    <property type="protein sequence ID" value="SMC40721.1"/>
    <property type="molecule type" value="Genomic_DNA"/>
</dbReference>
<dbReference type="InterPro" id="IPR036291">
    <property type="entry name" value="NAD(P)-bd_dom_sf"/>
</dbReference>
<dbReference type="PANTHER" id="PTHR42795:SF1">
    <property type="entry name" value="ALANINE DEHYDROGENASE"/>
    <property type="match status" value="1"/>
</dbReference>
<dbReference type="SMART" id="SM01002">
    <property type="entry name" value="AlaDh_PNT_C"/>
    <property type="match status" value="1"/>
</dbReference>
<organism evidence="13 14">
    <name type="scientific">Aerococcus suis</name>
    <dbReference type="NCBI Taxonomy" id="371602"/>
    <lineage>
        <taxon>Bacteria</taxon>
        <taxon>Bacillati</taxon>
        <taxon>Bacillota</taxon>
        <taxon>Bacilli</taxon>
        <taxon>Lactobacillales</taxon>
        <taxon>Aerococcaceae</taxon>
        <taxon>Aerococcus</taxon>
    </lineage>
</organism>
<accession>A0A1W1YY17</accession>
<dbReference type="SMART" id="SM01003">
    <property type="entry name" value="AlaDh_PNT_N"/>
    <property type="match status" value="1"/>
</dbReference>
<feature type="domain" description="Alanine dehydrogenase/pyridine nucleotide transhydrogenase N-terminal" evidence="12">
    <location>
        <begin position="4"/>
        <end position="135"/>
    </location>
</feature>
<feature type="domain" description="Malic enzyme NAD-binding" evidence="10">
    <location>
        <begin position="155"/>
        <end position="328"/>
    </location>
</feature>
<dbReference type="NCBIfam" id="TIGR00518">
    <property type="entry name" value="alaDH"/>
    <property type="match status" value="1"/>
</dbReference>